<accession>A0AAD7FIQ6</accession>
<reference evidence="2" key="1">
    <citation type="submission" date="2023-03" db="EMBL/GenBank/DDBJ databases">
        <title>Massive genome expansion in bonnet fungi (Mycena s.s.) driven by repeated elements and novel gene families across ecological guilds.</title>
        <authorList>
            <consortium name="Lawrence Berkeley National Laboratory"/>
            <person name="Harder C.B."/>
            <person name="Miyauchi S."/>
            <person name="Viragh M."/>
            <person name="Kuo A."/>
            <person name="Thoen E."/>
            <person name="Andreopoulos B."/>
            <person name="Lu D."/>
            <person name="Skrede I."/>
            <person name="Drula E."/>
            <person name="Henrissat B."/>
            <person name="Morin E."/>
            <person name="Kohler A."/>
            <person name="Barry K."/>
            <person name="LaButti K."/>
            <person name="Morin E."/>
            <person name="Salamov A."/>
            <person name="Lipzen A."/>
            <person name="Mereny Z."/>
            <person name="Hegedus B."/>
            <person name="Baldrian P."/>
            <person name="Stursova M."/>
            <person name="Weitz H."/>
            <person name="Taylor A."/>
            <person name="Grigoriev I.V."/>
            <person name="Nagy L.G."/>
            <person name="Martin F."/>
            <person name="Kauserud H."/>
        </authorList>
    </citation>
    <scope>NUCLEOTIDE SEQUENCE</scope>
    <source>
        <strain evidence="2">9284</strain>
    </source>
</reference>
<comment type="caution">
    <text evidence="2">The sequence shown here is derived from an EMBL/GenBank/DDBJ whole genome shotgun (WGS) entry which is preliminary data.</text>
</comment>
<sequence length="230" mass="25853">MQQKQTARKADAAKNKQREKQMQQKTNSAKADAAITKSAKSRCSKTDSAKADAAETAAHSRYGKTAPQSGGATHEHVIIQGQNVRGERYNRLAYAPQNKQQDADPARQQCDTGFHKGQNVSWEQQDESVARTTKMKSSSKQNEQHKSSNNKTAQKADAAITKSSKNEQRESSNNKQREKQQNKKRESSKNEERKNSKNEERESKCSKSEQRKADTAKQRRRAAVQQTSMS</sequence>
<evidence type="ECO:0000313" key="3">
    <source>
        <dbReference type="Proteomes" id="UP001221142"/>
    </source>
</evidence>
<organism evidence="2 3">
    <name type="scientific">Roridomyces roridus</name>
    <dbReference type="NCBI Taxonomy" id="1738132"/>
    <lineage>
        <taxon>Eukaryota</taxon>
        <taxon>Fungi</taxon>
        <taxon>Dikarya</taxon>
        <taxon>Basidiomycota</taxon>
        <taxon>Agaricomycotina</taxon>
        <taxon>Agaricomycetes</taxon>
        <taxon>Agaricomycetidae</taxon>
        <taxon>Agaricales</taxon>
        <taxon>Marasmiineae</taxon>
        <taxon>Mycenaceae</taxon>
        <taxon>Roridomyces</taxon>
    </lineage>
</organism>
<dbReference type="EMBL" id="JARKIF010000015">
    <property type="protein sequence ID" value="KAJ7622256.1"/>
    <property type="molecule type" value="Genomic_DNA"/>
</dbReference>
<feature type="compositionally biased region" description="Basic and acidic residues" evidence="1">
    <location>
        <begin position="164"/>
        <end position="217"/>
    </location>
</feature>
<feature type="compositionally biased region" description="Polar residues" evidence="1">
    <location>
        <begin position="135"/>
        <end position="153"/>
    </location>
</feature>
<dbReference type="Proteomes" id="UP001221142">
    <property type="component" value="Unassembled WGS sequence"/>
</dbReference>
<evidence type="ECO:0000256" key="1">
    <source>
        <dbReference type="SAM" id="MobiDB-lite"/>
    </source>
</evidence>
<feature type="compositionally biased region" description="Basic and acidic residues" evidence="1">
    <location>
        <begin position="8"/>
        <end position="22"/>
    </location>
</feature>
<dbReference type="AlphaFoldDB" id="A0AAD7FIQ6"/>
<feature type="region of interest" description="Disordered" evidence="1">
    <location>
        <begin position="1"/>
        <end position="230"/>
    </location>
</feature>
<name>A0AAD7FIQ6_9AGAR</name>
<feature type="compositionally biased region" description="Basic and acidic residues" evidence="1">
    <location>
        <begin position="44"/>
        <end position="53"/>
    </location>
</feature>
<protein>
    <submittedName>
        <fullName evidence="2">Uncharacterized protein</fullName>
    </submittedName>
</protein>
<proteinExistence type="predicted"/>
<evidence type="ECO:0000313" key="2">
    <source>
        <dbReference type="EMBL" id="KAJ7622256.1"/>
    </source>
</evidence>
<gene>
    <name evidence="2" type="ORF">FB45DRAFT_123423</name>
</gene>
<keyword evidence="3" id="KW-1185">Reference proteome</keyword>